<name>A0A017HT72_9RHOB</name>
<dbReference type="STRING" id="442562.Rumeso_00717"/>
<accession>A0A017HT72</accession>
<organism evidence="2 3">
    <name type="scientific">Rubellimicrobium mesophilum DSM 19309</name>
    <dbReference type="NCBI Taxonomy" id="442562"/>
    <lineage>
        <taxon>Bacteria</taxon>
        <taxon>Pseudomonadati</taxon>
        <taxon>Pseudomonadota</taxon>
        <taxon>Alphaproteobacteria</taxon>
        <taxon>Rhodobacterales</taxon>
        <taxon>Roseobacteraceae</taxon>
        <taxon>Rubellimicrobium</taxon>
    </lineage>
</organism>
<dbReference type="EMBL" id="AOSK01000024">
    <property type="protein sequence ID" value="EYD77551.1"/>
    <property type="molecule type" value="Genomic_DNA"/>
</dbReference>
<evidence type="ECO:0000256" key="1">
    <source>
        <dbReference type="SAM" id="MobiDB-lite"/>
    </source>
</evidence>
<dbReference type="Proteomes" id="UP000019666">
    <property type="component" value="Unassembled WGS sequence"/>
</dbReference>
<evidence type="ECO:0000313" key="3">
    <source>
        <dbReference type="Proteomes" id="UP000019666"/>
    </source>
</evidence>
<evidence type="ECO:0000313" key="2">
    <source>
        <dbReference type="EMBL" id="EYD77551.1"/>
    </source>
</evidence>
<reference evidence="2 3" key="1">
    <citation type="submission" date="2013-02" db="EMBL/GenBank/DDBJ databases">
        <authorList>
            <person name="Fiebig A."/>
            <person name="Goeker M."/>
            <person name="Klenk H.-P.P."/>
        </authorList>
    </citation>
    <scope>NUCLEOTIDE SEQUENCE [LARGE SCALE GENOMIC DNA]</scope>
    <source>
        <strain evidence="2 3">DSM 19309</strain>
    </source>
</reference>
<comment type="caution">
    <text evidence="2">The sequence shown here is derived from an EMBL/GenBank/DDBJ whole genome shotgun (WGS) entry which is preliminary data.</text>
</comment>
<dbReference type="PATRIC" id="fig|442562.3.peg.713"/>
<sequence>MVNSRCTSTPGRRRPRIPLPKVSLRILDSLNLWERRWRPGRRPARPTGGSNGGHPLQAHGFP</sequence>
<gene>
    <name evidence="2" type="ORF">Rumeso_00717</name>
</gene>
<keyword evidence="3" id="KW-1185">Reference proteome</keyword>
<dbReference type="AlphaFoldDB" id="A0A017HT72"/>
<feature type="region of interest" description="Disordered" evidence="1">
    <location>
        <begin position="37"/>
        <end position="62"/>
    </location>
</feature>
<proteinExistence type="predicted"/>
<protein>
    <submittedName>
        <fullName evidence="2">Uncharacterized protein</fullName>
    </submittedName>
</protein>
<dbReference type="HOGENOM" id="CLU_2901475_0_0_5"/>